<dbReference type="Pfam" id="PF00903">
    <property type="entry name" value="Glyoxalase"/>
    <property type="match status" value="1"/>
</dbReference>
<name>A0A919ITX8_9ACTN</name>
<protein>
    <submittedName>
        <fullName evidence="2">Glyoxalase</fullName>
    </submittedName>
</protein>
<evidence type="ECO:0000313" key="3">
    <source>
        <dbReference type="Proteomes" id="UP000619479"/>
    </source>
</evidence>
<dbReference type="SUPFAM" id="SSF54593">
    <property type="entry name" value="Glyoxalase/Bleomycin resistance protein/Dihydroxybiphenyl dioxygenase"/>
    <property type="match status" value="1"/>
</dbReference>
<dbReference type="InterPro" id="IPR029068">
    <property type="entry name" value="Glyas_Bleomycin-R_OHBP_Dase"/>
</dbReference>
<sequence length="123" mass="13119">MNLYTRDIEAAVRFYRDLLGLTETFRTPAEGTPSHVEVRAGSFTIGLGTVDAASRVHGVDAEPGRPAMALVFWAGDVDAEFARLTAAGVTAVKPPHDTGNNNRNALLRDPDGNLVEIVSKVTA</sequence>
<dbReference type="AlphaFoldDB" id="A0A919ITX8"/>
<accession>A0A919ITX8</accession>
<comment type="caution">
    <text evidence="2">The sequence shown here is derived from an EMBL/GenBank/DDBJ whole genome shotgun (WGS) entry which is preliminary data.</text>
</comment>
<dbReference type="Gene3D" id="3.10.180.10">
    <property type="entry name" value="2,3-Dihydroxybiphenyl 1,2-Dioxygenase, domain 1"/>
    <property type="match status" value="1"/>
</dbReference>
<reference evidence="2" key="1">
    <citation type="submission" date="2021-01" db="EMBL/GenBank/DDBJ databases">
        <title>Whole genome shotgun sequence of Actinoplanes cyaneus NBRC 14990.</title>
        <authorList>
            <person name="Komaki H."/>
            <person name="Tamura T."/>
        </authorList>
    </citation>
    <scope>NUCLEOTIDE SEQUENCE</scope>
    <source>
        <strain evidence="2">NBRC 14990</strain>
    </source>
</reference>
<dbReference type="PANTHER" id="PTHR36503">
    <property type="entry name" value="BLR2520 PROTEIN"/>
    <property type="match status" value="1"/>
</dbReference>
<evidence type="ECO:0000313" key="2">
    <source>
        <dbReference type="EMBL" id="GID69568.1"/>
    </source>
</evidence>
<dbReference type="Proteomes" id="UP000619479">
    <property type="component" value="Unassembled WGS sequence"/>
</dbReference>
<dbReference type="InterPro" id="IPR004360">
    <property type="entry name" value="Glyas_Fos-R_dOase_dom"/>
</dbReference>
<organism evidence="2 3">
    <name type="scientific">Actinoplanes cyaneus</name>
    <dbReference type="NCBI Taxonomy" id="52696"/>
    <lineage>
        <taxon>Bacteria</taxon>
        <taxon>Bacillati</taxon>
        <taxon>Actinomycetota</taxon>
        <taxon>Actinomycetes</taxon>
        <taxon>Micromonosporales</taxon>
        <taxon>Micromonosporaceae</taxon>
        <taxon>Actinoplanes</taxon>
    </lineage>
</organism>
<dbReference type="PANTHER" id="PTHR36503:SF1">
    <property type="entry name" value="BLR2520 PROTEIN"/>
    <property type="match status" value="1"/>
</dbReference>
<dbReference type="InterPro" id="IPR037523">
    <property type="entry name" value="VOC_core"/>
</dbReference>
<evidence type="ECO:0000259" key="1">
    <source>
        <dbReference type="PROSITE" id="PS51819"/>
    </source>
</evidence>
<gene>
    <name evidence="2" type="ORF">Acy02nite_74490</name>
</gene>
<proteinExistence type="predicted"/>
<keyword evidence="3" id="KW-1185">Reference proteome</keyword>
<dbReference type="PROSITE" id="PS51819">
    <property type="entry name" value="VOC"/>
    <property type="match status" value="1"/>
</dbReference>
<dbReference type="EMBL" id="BOMH01000063">
    <property type="protein sequence ID" value="GID69568.1"/>
    <property type="molecule type" value="Genomic_DNA"/>
</dbReference>
<feature type="domain" description="VOC" evidence="1">
    <location>
        <begin position="1"/>
        <end position="120"/>
    </location>
</feature>